<proteinExistence type="predicted"/>
<organism evidence="2">
    <name type="scientific">uncultured Actinomycetospora sp</name>
    <dbReference type="NCBI Taxonomy" id="1135996"/>
    <lineage>
        <taxon>Bacteria</taxon>
        <taxon>Bacillati</taxon>
        <taxon>Actinomycetota</taxon>
        <taxon>Actinomycetes</taxon>
        <taxon>Pseudonocardiales</taxon>
        <taxon>Pseudonocardiaceae</taxon>
        <taxon>Actinomycetospora</taxon>
        <taxon>environmental samples</taxon>
    </lineage>
</organism>
<evidence type="ECO:0000313" key="2">
    <source>
        <dbReference type="EMBL" id="CAA9288406.1"/>
    </source>
</evidence>
<name>A0A6J4JVM8_9PSEU</name>
<evidence type="ECO:0000256" key="1">
    <source>
        <dbReference type="SAM" id="MobiDB-lite"/>
    </source>
</evidence>
<reference evidence="2" key="1">
    <citation type="submission" date="2020-02" db="EMBL/GenBank/DDBJ databases">
        <authorList>
            <person name="Meier V. D."/>
        </authorList>
    </citation>
    <scope>NUCLEOTIDE SEQUENCE</scope>
    <source>
        <strain evidence="2">AVDCRST_MAG54</strain>
    </source>
</reference>
<dbReference type="EMBL" id="CADCTH010000532">
    <property type="protein sequence ID" value="CAA9288406.1"/>
    <property type="molecule type" value="Genomic_DNA"/>
</dbReference>
<protein>
    <submittedName>
        <fullName evidence="2">Uncharacterized protein</fullName>
    </submittedName>
</protein>
<feature type="compositionally biased region" description="Basic and acidic residues" evidence="1">
    <location>
        <begin position="96"/>
        <end position="113"/>
    </location>
</feature>
<sequence>VRPGPGLGRPPSCPGRVHPEPAQAGPALAAAALGPEQHLQPLPQPDRAGTPRALGARPARDRRGARHLGREPAAAGRPGARAGREVPGRGRRVVHRTGDPRRFPSHRRPEGGADLRVPQLHRRPARGEGRPM</sequence>
<gene>
    <name evidence="2" type="ORF">AVDCRST_MAG54-4236</name>
</gene>
<feature type="non-terminal residue" evidence="2">
    <location>
        <position position="132"/>
    </location>
</feature>
<feature type="compositionally biased region" description="Low complexity" evidence="1">
    <location>
        <begin position="71"/>
        <end position="81"/>
    </location>
</feature>
<feature type="compositionally biased region" description="Low complexity" evidence="1">
    <location>
        <begin position="20"/>
        <end position="37"/>
    </location>
</feature>
<dbReference type="AlphaFoldDB" id="A0A6J4JVM8"/>
<feature type="non-terminal residue" evidence="2">
    <location>
        <position position="1"/>
    </location>
</feature>
<feature type="region of interest" description="Disordered" evidence="1">
    <location>
        <begin position="1"/>
        <end position="132"/>
    </location>
</feature>
<accession>A0A6J4JVM8</accession>